<comment type="subcellular location">
    <subcellularLocation>
        <location evidence="1">Membrane</location>
        <topology evidence="1">Multi-pass membrane protein</topology>
    </subcellularLocation>
</comment>
<dbReference type="EMBL" id="NXID01000009">
    <property type="protein sequence ID" value="RXK16421.1"/>
    <property type="molecule type" value="Genomic_DNA"/>
</dbReference>
<evidence type="ECO:0000256" key="11">
    <source>
        <dbReference type="ARBA" id="ARBA00038053"/>
    </source>
</evidence>
<dbReference type="Pfam" id="PF01098">
    <property type="entry name" value="FTSW_RODA_SPOVE"/>
    <property type="match status" value="1"/>
</dbReference>
<sequence>MNFSKNKIKSKAQPSNNQPDYLLFVLVCMLIIVSIIFSYSLTIYTIEYYGYNQFHFFIRQLLVGVVSFFIMWGLAQVNPDKIVGRIGMSLFIVFFLLMAVMPFLPSSLVTESGGANRWIRLPGVSLSPVEFFKIGFIYFLSWSFHRRVMVMPKKMTLKDELLLLAPYFGAFLLVVFIVAFLQKDLGQVVLLGLILIVLLVFANRSFKVFLSLGASALIAFVILIVSAPHRINRIYSWWAMNQDGILAIMPSWVDKYLRIDELPEPYQVSHSLNAIHNGGIFGQGVSLGDIKLGFLSEVHTDFVLAGITEELGLVGLICIIILMFFIVWRIFKISRRVDNPIYHLFSLGIALMIVIAFLINSYGISGIIPIKGIAVPFLSYGGSSMLSMALSIGLVLSISRTVKKESSK</sequence>
<dbReference type="KEGG" id="amyt:AMYT_2315"/>
<feature type="transmembrane region" description="Helical" evidence="16">
    <location>
        <begin position="209"/>
        <end position="231"/>
    </location>
</feature>
<dbReference type="GO" id="GO:0005886">
    <property type="term" value="C:plasma membrane"/>
    <property type="evidence" value="ECO:0007669"/>
    <property type="project" value="TreeGrafter"/>
</dbReference>
<keyword evidence="3" id="KW-0808">Transferase</keyword>
<dbReference type="GO" id="GO:0051301">
    <property type="term" value="P:cell division"/>
    <property type="evidence" value="ECO:0007669"/>
    <property type="project" value="UniProtKB-KW"/>
</dbReference>
<keyword evidence="18" id="KW-1185">Reference proteome</keyword>
<feature type="transmembrane region" description="Helical" evidence="16">
    <location>
        <begin position="56"/>
        <end position="75"/>
    </location>
</feature>
<dbReference type="InterPro" id="IPR001182">
    <property type="entry name" value="FtsW/RodA"/>
</dbReference>
<dbReference type="Proteomes" id="UP000290092">
    <property type="component" value="Unassembled WGS sequence"/>
</dbReference>
<dbReference type="GO" id="GO:0009252">
    <property type="term" value="P:peptidoglycan biosynthetic process"/>
    <property type="evidence" value="ECO:0007669"/>
    <property type="project" value="UniProtKB-KW"/>
</dbReference>
<keyword evidence="6" id="KW-0573">Peptidoglycan synthesis</keyword>
<evidence type="ECO:0000313" key="18">
    <source>
        <dbReference type="Proteomes" id="UP000290092"/>
    </source>
</evidence>
<dbReference type="GO" id="GO:0008955">
    <property type="term" value="F:peptidoglycan glycosyltransferase activity"/>
    <property type="evidence" value="ECO:0007669"/>
    <property type="project" value="UniProtKB-EC"/>
</dbReference>
<evidence type="ECO:0000256" key="12">
    <source>
        <dbReference type="ARBA" id="ARBA00041185"/>
    </source>
</evidence>
<keyword evidence="4 16" id="KW-0812">Transmembrane</keyword>
<evidence type="ECO:0000256" key="6">
    <source>
        <dbReference type="ARBA" id="ARBA00022984"/>
    </source>
</evidence>
<evidence type="ECO:0000256" key="15">
    <source>
        <dbReference type="ARBA" id="ARBA00049902"/>
    </source>
</evidence>
<evidence type="ECO:0000256" key="14">
    <source>
        <dbReference type="ARBA" id="ARBA00044770"/>
    </source>
</evidence>
<feature type="transmembrane region" description="Helical" evidence="16">
    <location>
        <begin position="343"/>
        <end position="365"/>
    </location>
</feature>
<gene>
    <name evidence="17" type="ORF">CP985_03750</name>
</gene>
<proteinExistence type="inferred from homology"/>
<organism evidence="17 18">
    <name type="scientific">Malaciobacter mytili LMG 24559</name>
    <dbReference type="NCBI Taxonomy" id="1032238"/>
    <lineage>
        <taxon>Bacteria</taxon>
        <taxon>Pseudomonadati</taxon>
        <taxon>Campylobacterota</taxon>
        <taxon>Epsilonproteobacteria</taxon>
        <taxon>Campylobacterales</taxon>
        <taxon>Arcobacteraceae</taxon>
        <taxon>Malaciobacter</taxon>
    </lineage>
</organism>
<evidence type="ECO:0000256" key="9">
    <source>
        <dbReference type="ARBA" id="ARBA00032370"/>
    </source>
</evidence>
<keyword evidence="17" id="KW-0131">Cell cycle</keyword>
<evidence type="ECO:0000256" key="2">
    <source>
        <dbReference type="ARBA" id="ARBA00022676"/>
    </source>
</evidence>
<evidence type="ECO:0000256" key="13">
    <source>
        <dbReference type="ARBA" id="ARBA00041418"/>
    </source>
</evidence>
<feature type="transmembrane region" description="Helical" evidence="16">
    <location>
        <begin position="21"/>
        <end position="44"/>
    </location>
</feature>
<feature type="transmembrane region" description="Helical" evidence="16">
    <location>
        <begin position="311"/>
        <end position="331"/>
    </location>
</feature>
<name>A0AAX2AL38_9BACT</name>
<comment type="caution">
    <text evidence="17">The sequence shown here is derived from an EMBL/GenBank/DDBJ whole genome shotgun (WGS) entry which is preliminary data.</text>
</comment>
<keyword evidence="2" id="KW-0328">Glycosyltransferase</keyword>
<protein>
    <recommendedName>
        <fullName evidence="12">Probable peptidoglycan glycosyltransferase FtsW</fullName>
        <ecNumber evidence="14">2.4.99.28</ecNumber>
    </recommendedName>
    <alternativeName>
        <fullName evidence="13">Cell division protein FtsW</fullName>
    </alternativeName>
    <alternativeName>
        <fullName evidence="10">Cell wall polymerase</fullName>
    </alternativeName>
    <alternativeName>
        <fullName evidence="9">Peptidoglycan polymerase</fullName>
    </alternativeName>
</protein>
<evidence type="ECO:0000256" key="3">
    <source>
        <dbReference type="ARBA" id="ARBA00022679"/>
    </source>
</evidence>
<comment type="similarity">
    <text evidence="11">Belongs to the SEDS family. FtsW subfamily.</text>
</comment>
<keyword evidence="8 16" id="KW-0472">Membrane</keyword>
<feature type="transmembrane region" description="Helical" evidence="16">
    <location>
        <begin position="161"/>
        <end position="179"/>
    </location>
</feature>
<dbReference type="PROSITE" id="PS00428">
    <property type="entry name" value="FTSW_RODA_SPOVE"/>
    <property type="match status" value="1"/>
</dbReference>
<evidence type="ECO:0000256" key="5">
    <source>
        <dbReference type="ARBA" id="ARBA00022960"/>
    </source>
</evidence>
<evidence type="ECO:0000256" key="1">
    <source>
        <dbReference type="ARBA" id="ARBA00004141"/>
    </source>
</evidence>
<keyword evidence="7 16" id="KW-1133">Transmembrane helix</keyword>
<feature type="transmembrane region" description="Helical" evidence="16">
    <location>
        <begin position="121"/>
        <end position="140"/>
    </location>
</feature>
<dbReference type="RefSeq" id="WP_114842680.1">
    <property type="nucleotide sequence ID" value="NZ_CP031219.1"/>
</dbReference>
<evidence type="ECO:0000313" key="17">
    <source>
        <dbReference type="EMBL" id="RXK16421.1"/>
    </source>
</evidence>
<reference evidence="17 18" key="1">
    <citation type="submission" date="2017-09" db="EMBL/GenBank/DDBJ databases">
        <title>Genomics of the genus Arcobacter.</title>
        <authorList>
            <person name="Perez-Cataluna A."/>
            <person name="Figueras M.J."/>
            <person name="Salas-Masso N."/>
        </authorList>
    </citation>
    <scope>NUCLEOTIDE SEQUENCE [LARGE SCALE GENOMIC DNA]</scope>
    <source>
        <strain evidence="17 18">CECT 7386</strain>
    </source>
</reference>
<dbReference type="PANTHER" id="PTHR30474">
    <property type="entry name" value="CELL CYCLE PROTEIN"/>
    <property type="match status" value="1"/>
</dbReference>
<dbReference type="GO" id="GO:0008360">
    <property type="term" value="P:regulation of cell shape"/>
    <property type="evidence" value="ECO:0007669"/>
    <property type="project" value="UniProtKB-KW"/>
</dbReference>
<evidence type="ECO:0000256" key="8">
    <source>
        <dbReference type="ARBA" id="ARBA00023136"/>
    </source>
</evidence>
<evidence type="ECO:0000256" key="16">
    <source>
        <dbReference type="SAM" id="Phobius"/>
    </source>
</evidence>
<keyword evidence="17" id="KW-0132">Cell division</keyword>
<dbReference type="GO" id="GO:0032153">
    <property type="term" value="C:cell division site"/>
    <property type="evidence" value="ECO:0007669"/>
    <property type="project" value="TreeGrafter"/>
</dbReference>
<dbReference type="PANTHER" id="PTHR30474:SF2">
    <property type="entry name" value="PEPTIDOGLYCAN GLYCOSYLTRANSFERASE FTSW-RELATED"/>
    <property type="match status" value="1"/>
</dbReference>
<dbReference type="EC" id="2.4.99.28" evidence="14"/>
<keyword evidence="5" id="KW-0133">Cell shape</keyword>
<feature type="transmembrane region" description="Helical" evidence="16">
    <location>
        <begin position="185"/>
        <end position="202"/>
    </location>
</feature>
<dbReference type="GO" id="GO:0015648">
    <property type="term" value="F:lipid-linked peptidoglycan transporter activity"/>
    <property type="evidence" value="ECO:0007669"/>
    <property type="project" value="TreeGrafter"/>
</dbReference>
<evidence type="ECO:0000256" key="7">
    <source>
        <dbReference type="ARBA" id="ARBA00022989"/>
    </source>
</evidence>
<feature type="transmembrane region" description="Helical" evidence="16">
    <location>
        <begin position="377"/>
        <end position="398"/>
    </location>
</feature>
<accession>A0AAX2AL38</accession>
<dbReference type="AlphaFoldDB" id="A0AAX2AL38"/>
<evidence type="ECO:0000256" key="4">
    <source>
        <dbReference type="ARBA" id="ARBA00022692"/>
    </source>
</evidence>
<comment type="catalytic activity">
    <reaction evidence="15">
        <text>[GlcNAc-(1-&gt;4)-Mur2Ac(oyl-L-Ala-gamma-D-Glu-L-Lys-D-Ala-D-Ala)](n)-di-trans,octa-cis-undecaprenyl diphosphate + beta-D-GlcNAc-(1-&gt;4)-Mur2Ac(oyl-L-Ala-gamma-D-Glu-L-Lys-D-Ala-D-Ala)-di-trans,octa-cis-undecaprenyl diphosphate = [GlcNAc-(1-&gt;4)-Mur2Ac(oyl-L-Ala-gamma-D-Glu-L-Lys-D-Ala-D-Ala)](n+1)-di-trans,octa-cis-undecaprenyl diphosphate + di-trans,octa-cis-undecaprenyl diphosphate + H(+)</text>
        <dbReference type="Rhea" id="RHEA:23708"/>
        <dbReference type="Rhea" id="RHEA-COMP:9602"/>
        <dbReference type="Rhea" id="RHEA-COMP:9603"/>
        <dbReference type="ChEBI" id="CHEBI:15378"/>
        <dbReference type="ChEBI" id="CHEBI:58405"/>
        <dbReference type="ChEBI" id="CHEBI:60033"/>
        <dbReference type="ChEBI" id="CHEBI:78435"/>
        <dbReference type="EC" id="2.4.99.28"/>
    </reaction>
</comment>
<dbReference type="InterPro" id="IPR018365">
    <property type="entry name" value="Cell_cycle_FtsW-rel_CS"/>
</dbReference>
<evidence type="ECO:0000256" key="10">
    <source>
        <dbReference type="ARBA" id="ARBA00033270"/>
    </source>
</evidence>
<feature type="transmembrane region" description="Helical" evidence="16">
    <location>
        <begin position="82"/>
        <end position="101"/>
    </location>
</feature>